<sequence>MNSSNDLPDQDGRPEPQRPVWPRNLALSLAAAAAAYGVMTTVGSSDEGDPGHRAAAAPPATAASAADRPAVPLDRVFPAEVKAADGTVYTRVTAKAQLSCPPEGAVGPRLAGLLKQGKGCAGEQTALYRDGHDNRFSLAVFTLRDPRDTAHVLVELAKAGADPQVTAQTPPLGWGLPALSADSGRVQSFAGVDRVLVVGLGQWSDGRKADYQKLVDRLQPVLTGVAKNLGPRGSGV</sequence>
<feature type="region of interest" description="Disordered" evidence="1">
    <location>
        <begin position="43"/>
        <end position="68"/>
    </location>
</feature>
<reference evidence="3" key="1">
    <citation type="journal article" date="2019" name="Int. J. Syst. Evol. Microbiol.">
        <title>The Global Catalogue of Microorganisms (GCM) 10K type strain sequencing project: providing services to taxonomists for standard genome sequencing and annotation.</title>
        <authorList>
            <consortium name="The Broad Institute Genomics Platform"/>
            <consortium name="The Broad Institute Genome Sequencing Center for Infectious Disease"/>
            <person name="Wu L."/>
            <person name="Ma J."/>
        </authorList>
    </citation>
    <scope>NUCLEOTIDE SEQUENCE [LARGE SCALE GENOMIC DNA]</scope>
    <source>
        <strain evidence="3">CGMCC 4.1469</strain>
    </source>
</reference>
<proteinExistence type="predicted"/>
<evidence type="ECO:0000256" key="1">
    <source>
        <dbReference type="SAM" id="MobiDB-lite"/>
    </source>
</evidence>
<name>A0ABW1F242_9ACTN</name>
<keyword evidence="3" id="KW-1185">Reference proteome</keyword>
<organism evidence="2 3">
    <name type="scientific">Kitasatospora aburaviensis</name>
    <dbReference type="NCBI Taxonomy" id="67265"/>
    <lineage>
        <taxon>Bacteria</taxon>
        <taxon>Bacillati</taxon>
        <taxon>Actinomycetota</taxon>
        <taxon>Actinomycetes</taxon>
        <taxon>Kitasatosporales</taxon>
        <taxon>Streptomycetaceae</taxon>
        <taxon>Kitasatospora</taxon>
    </lineage>
</organism>
<gene>
    <name evidence="2" type="ORF">ACFP0N_23845</name>
</gene>
<dbReference type="RefSeq" id="WP_313767184.1">
    <property type="nucleotide sequence ID" value="NZ_BAAAVH010000031.1"/>
</dbReference>
<evidence type="ECO:0000313" key="2">
    <source>
        <dbReference type="EMBL" id="MFC5888005.1"/>
    </source>
</evidence>
<comment type="caution">
    <text evidence="2">The sequence shown here is derived from an EMBL/GenBank/DDBJ whole genome shotgun (WGS) entry which is preliminary data.</text>
</comment>
<evidence type="ECO:0000313" key="3">
    <source>
        <dbReference type="Proteomes" id="UP001596067"/>
    </source>
</evidence>
<dbReference type="EMBL" id="JBHSOD010000034">
    <property type="protein sequence ID" value="MFC5888005.1"/>
    <property type="molecule type" value="Genomic_DNA"/>
</dbReference>
<protein>
    <recommendedName>
        <fullName evidence="4">Secreted protein</fullName>
    </recommendedName>
</protein>
<feature type="region of interest" description="Disordered" evidence="1">
    <location>
        <begin position="1"/>
        <end position="22"/>
    </location>
</feature>
<accession>A0ABW1F242</accession>
<feature type="compositionally biased region" description="Low complexity" evidence="1">
    <location>
        <begin position="54"/>
        <end position="68"/>
    </location>
</feature>
<dbReference type="Proteomes" id="UP001596067">
    <property type="component" value="Unassembled WGS sequence"/>
</dbReference>
<evidence type="ECO:0008006" key="4">
    <source>
        <dbReference type="Google" id="ProtNLM"/>
    </source>
</evidence>